<evidence type="ECO:0000313" key="1">
    <source>
        <dbReference type="EMBL" id="KXA17126.1"/>
    </source>
</evidence>
<proteinExistence type="predicted"/>
<comment type="caution">
    <text evidence="1">The sequence shown here is derived from an EMBL/GenBank/DDBJ whole genome shotgun (WGS) entry which is preliminary data.</text>
</comment>
<dbReference type="AlphaFoldDB" id="A0A133NLG8"/>
<accession>A0A133NLG8</accession>
<name>A0A133NLG8_9FUSO</name>
<gene>
    <name evidence="1" type="ORF">HMPREF3206_00078</name>
</gene>
<dbReference type="PATRIC" id="fig|134605.3.peg.79"/>
<dbReference type="RefSeq" id="WP_005964237.1">
    <property type="nucleotide sequence ID" value="NZ_KQ956508.1"/>
</dbReference>
<reference evidence="2" key="1">
    <citation type="submission" date="2016-01" db="EMBL/GenBank/DDBJ databases">
        <authorList>
            <person name="Mitreva M."/>
            <person name="Pepin K.H."/>
            <person name="Mihindukulasuriya K.A."/>
            <person name="Fulton R."/>
            <person name="Fronick C."/>
            <person name="O'Laughlin M."/>
            <person name="Miner T."/>
            <person name="Herter B."/>
            <person name="Rosa B.A."/>
            <person name="Cordes M."/>
            <person name="Tomlinson C."/>
            <person name="Wollam A."/>
            <person name="Palsikar V.B."/>
            <person name="Mardis E.R."/>
            <person name="Wilson R.K."/>
        </authorList>
    </citation>
    <scope>NUCLEOTIDE SEQUENCE [LARGE SCALE GENOMIC DNA]</scope>
    <source>
        <strain evidence="2">CMW8396</strain>
    </source>
</reference>
<dbReference type="EMBL" id="LRPX01000002">
    <property type="protein sequence ID" value="KXA17126.1"/>
    <property type="molecule type" value="Genomic_DNA"/>
</dbReference>
<protein>
    <submittedName>
        <fullName evidence="1">Uncharacterized protein</fullName>
    </submittedName>
</protein>
<evidence type="ECO:0000313" key="2">
    <source>
        <dbReference type="Proteomes" id="UP000070617"/>
    </source>
</evidence>
<dbReference type="Proteomes" id="UP000070617">
    <property type="component" value="Unassembled WGS sequence"/>
</dbReference>
<sequence>MKKEIHETSNLKRDLKFPYYTQQVEFEAGIYVMGELVEISGGKVKKLTSPEKIYGVVTDDFTSDGDKNKKHTVYWTGAFNKAAINFNGQNEEETIQAARKLLIMIG</sequence>
<dbReference type="STRING" id="134605.HMPREF3206_00078"/>
<keyword evidence="2" id="KW-1185">Reference proteome</keyword>
<organism evidence="1 2">
    <name type="scientific">Fusobacterium equinum</name>
    <dbReference type="NCBI Taxonomy" id="134605"/>
    <lineage>
        <taxon>Bacteria</taxon>
        <taxon>Fusobacteriati</taxon>
        <taxon>Fusobacteriota</taxon>
        <taxon>Fusobacteriia</taxon>
        <taxon>Fusobacteriales</taxon>
        <taxon>Fusobacteriaceae</taxon>
        <taxon>Fusobacterium</taxon>
    </lineage>
</organism>